<feature type="chain" id="PRO_5045410370" description="Sel1 repeat family protein" evidence="1">
    <location>
        <begin position="23"/>
        <end position="279"/>
    </location>
</feature>
<accession>A0ABU1YTV5</accession>
<organism evidence="2 3">
    <name type="scientific">Roseateles saccharophilus</name>
    <name type="common">Pseudomonas saccharophila</name>
    <dbReference type="NCBI Taxonomy" id="304"/>
    <lineage>
        <taxon>Bacteria</taxon>
        <taxon>Pseudomonadati</taxon>
        <taxon>Pseudomonadota</taxon>
        <taxon>Betaproteobacteria</taxon>
        <taxon>Burkholderiales</taxon>
        <taxon>Sphaerotilaceae</taxon>
        <taxon>Roseateles</taxon>
    </lineage>
</organism>
<keyword evidence="3" id="KW-1185">Reference proteome</keyword>
<evidence type="ECO:0008006" key="4">
    <source>
        <dbReference type="Google" id="ProtNLM"/>
    </source>
</evidence>
<evidence type="ECO:0000313" key="3">
    <source>
        <dbReference type="Proteomes" id="UP001180453"/>
    </source>
</evidence>
<protein>
    <recommendedName>
        <fullName evidence="4">Sel1 repeat family protein</fullName>
    </recommendedName>
</protein>
<dbReference type="Proteomes" id="UP001180453">
    <property type="component" value="Unassembled WGS sequence"/>
</dbReference>
<dbReference type="RefSeq" id="WP_310269223.1">
    <property type="nucleotide sequence ID" value="NZ_JAVDXU010000003.1"/>
</dbReference>
<evidence type="ECO:0000256" key="1">
    <source>
        <dbReference type="SAM" id="SignalP"/>
    </source>
</evidence>
<name>A0ABU1YTV5_ROSSA</name>
<comment type="caution">
    <text evidence="2">The sequence shown here is derived from an EMBL/GenBank/DDBJ whole genome shotgun (WGS) entry which is preliminary data.</text>
</comment>
<proteinExistence type="predicted"/>
<gene>
    <name evidence="2" type="ORF">J2X20_004308</name>
</gene>
<dbReference type="EMBL" id="JAVDXU010000003">
    <property type="protein sequence ID" value="MDR7271640.1"/>
    <property type="molecule type" value="Genomic_DNA"/>
</dbReference>
<feature type="signal peptide" evidence="1">
    <location>
        <begin position="1"/>
        <end position="22"/>
    </location>
</feature>
<reference evidence="2 3" key="1">
    <citation type="submission" date="2023-07" db="EMBL/GenBank/DDBJ databases">
        <title>Sorghum-associated microbial communities from plants grown in Nebraska, USA.</title>
        <authorList>
            <person name="Schachtman D."/>
        </authorList>
    </citation>
    <scope>NUCLEOTIDE SEQUENCE [LARGE SCALE GENOMIC DNA]</scope>
    <source>
        <strain evidence="2 3">BE314</strain>
    </source>
</reference>
<sequence>MKSFATAAFSFALTLLAGAATAQTAPVPDAAAVVKALESGDCAVAAKTLNAALAQPSPQVLLLAGSMFEQGLCLKPSVERAARFYMRAQEQPGAPARLAALYASPAAGPDKGLAMWWGLRAGLPIPRECDVAGDARQDPDRFGAAVAGWRPERLNACVHVIGVLATLGAEFVTASIVGDGLPVVFAPASGQWLVASDQLAQEGMDAGVGAGAIRGSAPGFQRAESWSQPDTARARSREELRAMAPRIERLGREALARYPRPEGMDPGWRLNFSITEQRR</sequence>
<keyword evidence="1" id="KW-0732">Signal</keyword>
<evidence type="ECO:0000313" key="2">
    <source>
        <dbReference type="EMBL" id="MDR7271640.1"/>
    </source>
</evidence>